<feature type="domain" description="Tudor" evidence="2">
    <location>
        <begin position="1554"/>
        <end position="1612"/>
    </location>
</feature>
<feature type="domain" description="Tudor" evidence="2">
    <location>
        <begin position="1331"/>
        <end position="1389"/>
    </location>
</feature>
<evidence type="ECO:0000313" key="3">
    <source>
        <dbReference type="EMBL" id="KAG7510784.1"/>
    </source>
</evidence>
<proteinExistence type="predicted"/>
<feature type="domain" description="Tudor" evidence="2">
    <location>
        <begin position="813"/>
        <end position="869"/>
    </location>
</feature>
<name>A0AAV6S152_SOLSE</name>
<dbReference type="InterPro" id="IPR002999">
    <property type="entry name" value="Tudor"/>
</dbReference>
<keyword evidence="4" id="KW-1185">Reference proteome</keyword>
<dbReference type="PANTHER" id="PTHR22948">
    <property type="entry name" value="TUDOR DOMAIN CONTAINING PROTEIN"/>
    <property type="match status" value="1"/>
</dbReference>
<sequence length="1706" mass="191559">MCEIPPPSCCHLTRANDVRTRSFACYKHGIFELRASKMCSIRGLPEPGSEVNVLITSVNLNPSGLLELWVSVDDGRKHIYEQMKEEIQIPKRLFHGSEGKPRDLCLVCISDIWHRARIVSIQSETYNVFLIDQGQPHVATSEALAWAHSDDVLLPPEIESCILANVISPENTWPEGATTFLKSLPGEKFEGLVQHALTDGRILVDIPFVSVYLCECGVMKNIPRDEFKCLVQKCLNLPVGEASEAYSLTQEENLNVHQQQHKHDQYFYPELVTGILENVIVTEVIDPQNIYCKLLIFSKAVKTLSEQIHQHYEENSDFGEVQPQTRGDACAARDINGRWHRSLLKQNIVTEDDAVEVLLVDEGRTELVPVRDIRPLHGTFLRMPVVTYHCSLDGLEGNGTGWTPAVNDHLKSLLLHETLVARFDHHNVPQDVYDVILYADNAACINSCFLEKERSAPSSETEHESNVQTEPVPLSLLSLIEEEQSIDVQNNVTVNGDDLQGHVNTTIDCVPTSATDDSQCLEHQDPLIHNSAPIPTGFPYEFLNPCDNDTFNVRTSINVNVSCIESPLKFWCQSADKGDPLRRLMEDLQNHYASAHPQPLVESVCVARNPDNGMWYRAKMLTNQHSPVVDVRFIDYGQTRTVPLHDVRPIDPVFLRLNAQAFQCCLFNLKNSSNPSSVTWTCAALAEFQKFVDLGANSETGLRCIVKSVTSNEEGVLLNVVDIETPTDSACRILTQKYEQTEAQVQSTSQAPLDTYNYSTYNIEVGGEEKVYVISAESVNHFYCHLARNSDVLHELAENIKQLTDQQQCTNHPVGLNSICFARYTDNQWYRGQIVEMAPKLKVHLVDYGETLSVNESDLLPVPSEACLARSAPVLAVPLGLFNVPEPVPPEINQWFSDCATNSSLTISVESKGTKGKLLVELFDGSVNVNKEVRKMISKMTQHQINGPIQCKAQHVPNGSEQATVPNEDCFMKDHMDVSVSKQYQSSCGICAGNEHNINSKLGTPRSEDAKTMDNGGQPTQDVSDSDITQLSLPPGPEGNVNTSTYKWPTMSQNKAEEVYASCIVEPHYFWCQYNNTEDLNMVSLLAQETGQTQRDVMSPETLAVGSPCLALFSSDNQWYRAQVMEKKDSSLHVVFIDYGNEADVEIRNVKSLPQKLLQILPQAFLCTLNGLDESKGSWDDQVYEDFYNLLVDKPLSMTMVHVEEHSGLKVPKYVVHIECEEVVVNNVVQKYWKPVATEHVTAESPEMENSLQDCQMDSNGQNPVSVAKANAFMYKKPKMSRNQTENVYASCIVEPKFFWCQYANTEDLGILTVNAQEAGRAQQDSMFPETLGIGSSCLALFSPDNRWFRAQVMERYESSLHVVFIDFGNEADVDIKDVRSLPQNLLEVVPQAFLCSLGGFDESKGIWDDQVYDDFYNLLVDKPLRVTVFNMEDHSELRLPQYVVQIECENVVVNNTMQKYWKEHVMAGTETSVQDGQTDTNLTDINVSMGKANAFMFKKPNVSKNQTEKVYPSCIVEPKFFWCQFANTEDLGIMSILAQEAGQAQQDAVFPETIDPGNPCLALFTSDNQWYRAQVMERNDSGLHVVFMDYGNEAQIDIKDVRSLPSSLLDMAPQAFLCSLRGFDESKGSWDDQVYEDFYNLLVDKPLSVTVSSMEDHSELKIPQFEVEVECEGVAVNSLMKKYWKELDTNDIEAACQCEPKTADV</sequence>
<reference evidence="3 4" key="1">
    <citation type="journal article" date="2021" name="Sci. Rep.">
        <title>Chromosome anchoring in Senegalese sole (Solea senegalensis) reveals sex-associated markers and genome rearrangements in flatfish.</title>
        <authorList>
            <person name="Guerrero-Cozar I."/>
            <person name="Gomez-Garrido J."/>
            <person name="Berbel C."/>
            <person name="Martinez-Blanch J.F."/>
            <person name="Alioto T."/>
            <person name="Claros M.G."/>
            <person name="Gagnaire P.A."/>
            <person name="Manchado M."/>
        </authorList>
    </citation>
    <scope>NUCLEOTIDE SEQUENCE [LARGE SCALE GENOMIC DNA]</scope>
    <source>
        <strain evidence="3">Sse05_10M</strain>
    </source>
</reference>
<accession>A0AAV6S152</accession>
<evidence type="ECO:0000313" key="4">
    <source>
        <dbReference type="Proteomes" id="UP000693946"/>
    </source>
</evidence>
<dbReference type="Pfam" id="PF00567">
    <property type="entry name" value="TUDOR"/>
    <property type="match status" value="7"/>
</dbReference>
<dbReference type="PROSITE" id="PS50304">
    <property type="entry name" value="TUDOR"/>
    <property type="match status" value="6"/>
</dbReference>
<dbReference type="SMART" id="SM00333">
    <property type="entry name" value="TUDOR"/>
    <property type="match status" value="6"/>
</dbReference>
<evidence type="ECO:0000256" key="1">
    <source>
        <dbReference type="SAM" id="MobiDB-lite"/>
    </source>
</evidence>
<feature type="domain" description="Tudor" evidence="2">
    <location>
        <begin position="598"/>
        <end position="657"/>
    </location>
</feature>
<protein>
    <recommendedName>
        <fullName evidence="2">Tudor domain-containing protein</fullName>
    </recommendedName>
</protein>
<gene>
    <name evidence="3" type="ORF">JOB18_031585</name>
</gene>
<dbReference type="EMBL" id="JAGKHQ010000008">
    <property type="protein sequence ID" value="KAG7510784.1"/>
    <property type="molecule type" value="Genomic_DNA"/>
</dbReference>
<feature type="domain" description="Tudor" evidence="2">
    <location>
        <begin position="323"/>
        <end position="383"/>
    </location>
</feature>
<feature type="compositionally biased region" description="Polar residues" evidence="1">
    <location>
        <begin position="1015"/>
        <end position="1032"/>
    </location>
</feature>
<dbReference type="PANTHER" id="PTHR22948:SF15">
    <property type="entry name" value="TUDOR DOMAIN-CONTAINING PROTEIN 6"/>
    <property type="match status" value="1"/>
</dbReference>
<feature type="region of interest" description="Disordered" evidence="1">
    <location>
        <begin position="999"/>
        <end position="1040"/>
    </location>
</feature>
<organism evidence="3 4">
    <name type="scientific">Solea senegalensis</name>
    <name type="common">Senegalese sole</name>
    <dbReference type="NCBI Taxonomy" id="28829"/>
    <lineage>
        <taxon>Eukaryota</taxon>
        <taxon>Metazoa</taxon>
        <taxon>Chordata</taxon>
        <taxon>Craniata</taxon>
        <taxon>Vertebrata</taxon>
        <taxon>Euteleostomi</taxon>
        <taxon>Actinopterygii</taxon>
        <taxon>Neopterygii</taxon>
        <taxon>Teleostei</taxon>
        <taxon>Neoteleostei</taxon>
        <taxon>Acanthomorphata</taxon>
        <taxon>Carangaria</taxon>
        <taxon>Pleuronectiformes</taxon>
        <taxon>Pleuronectoidei</taxon>
        <taxon>Soleidae</taxon>
        <taxon>Solea</taxon>
    </lineage>
</organism>
<evidence type="ECO:0000259" key="2">
    <source>
        <dbReference type="PROSITE" id="PS50304"/>
    </source>
</evidence>
<dbReference type="InterPro" id="IPR050621">
    <property type="entry name" value="Tudor_domain_containing"/>
</dbReference>
<comment type="caution">
    <text evidence="3">The sequence shown here is derived from an EMBL/GenBank/DDBJ whole genome shotgun (WGS) entry which is preliminary data.</text>
</comment>
<feature type="domain" description="Tudor" evidence="2">
    <location>
        <begin position="1102"/>
        <end position="1160"/>
    </location>
</feature>
<dbReference type="Proteomes" id="UP000693946">
    <property type="component" value="Linkage Group LG16"/>
</dbReference>
<dbReference type="FunFam" id="2.30.30.140:FF:000018">
    <property type="entry name" value="Serine/threonine-protein kinase 31"/>
    <property type="match status" value="2"/>
</dbReference>